<dbReference type="InterPro" id="IPR036322">
    <property type="entry name" value="WD40_repeat_dom_sf"/>
</dbReference>
<dbReference type="PIRSF" id="PIRSF007949">
    <property type="entry name" value="VPS16"/>
    <property type="match status" value="1"/>
</dbReference>
<dbReference type="Gene3D" id="1.10.150.780">
    <property type="entry name" value="Vps16, C-terminal region"/>
    <property type="match status" value="1"/>
</dbReference>
<gene>
    <name evidence="5" type="ORF">C2E21_9523</name>
</gene>
<dbReference type="EMBL" id="LHPG02000029">
    <property type="protein sequence ID" value="PRW05770.1"/>
    <property type="molecule type" value="Genomic_DNA"/>
</dbReference>
<evidence type="ECO:0000259" key="3">
    <source>
        <dbReference type="Pfam" id="PF04840"/>
    </source>
</evidence>
<dbReference type="InterPro" id="IPR016534">
    <property type="entry name" value="VPS16"/>
</dbReference>
<evidence type="ECO:0000259" key="4">
    <source>
        <dbReference type="Pfam" id="PF04841"/>
    </source>
</evidence>
<accession>A0A2P6TB41</accession>
<proteinExistence type="inferred from homology"/>
<dbReference type="InterPro" id="IPR015943">
    <property type="entry name" value="WD40/YVTN_repeat-like_dom_sf"/>
</dbReference>
<dbReference type="SUPFAM" id="SSF50978">
    <property type="entry name" value="WD40 repeat-like"/>
    <property type="match status" value="1"/>
</dbReference>
<evidence type="ECO:0000313" key="5">
    <source>
        <dbReference type="EMBL" id="PRW05770.1"/>
    </source>
</evidence>
<dbReference type="AlphaFoldDB" id="A0A2P6TB41"/>
<comment type="subcellular location">
    <subcellularLocation>
        <location evidence="2">Vacuole membrane</location>
        <topology evidence="2">Peripheral membrane protein</topology>
    </subcellularLocation>
</comment>
<feature type="domain" description="Vps16 N-terminal" evidence="4">
    <location>
        <begin position="12"/>
        <end position="451"/>
    </location>
</feature>
<dbReference type="Pfam" id="PF04841">
    <property type="entry name" value="Vps16_N"/>
    <property type="match status" value="1"/>
</dbReference>
<name>A0A2P6TB41_CHLSO</name>
<keyword evidence="6" id="KW-1185">Reference proteome</keyword>
<comment type="similarity">
    <text evidence="1 2">Belongs to the VPS16 family.</text>
</comment>
<dbReference type="GO" id="GO:0006886">
    <property type="term" value="P:intracellular protein transport"/>
    <property type="evidence" value="ECO:0007669"/>
    <property type="project" value="InterPro"/>
</dbReference>
<dbReference type="InterPro" id="IPR038132">
    <property type="entry name" value="Vps16_C_sf"/>
</dbReference>
<feature type="domain" description="Vps16 C-terminal" evidence="3">
    <location>
        <begin position="575"/>
        <end position="645"/>
    </location>
</feature>
<dbReference type="GO" id="GO:0005768">
    <property type="term" value="C:endosome"/>
    <property type="evidence" value="ECO:0007669"/>
    <property type="project" value="TreeGrafter"/>
</dbReference>
<dbReference type="GO" id="GO:0005765">
    <property type="term" value="C:lysosomal membrane"/>
    <property type="evidence" value="ECO:0007669"/>
    <property type="project" value="TreeGrafter"/>
</dbReference>
<sequence length="939" mass="99391">MAADEGVLDPLEDWQLVGEAYFSRRQLYELDWGGGAGGSGSGSGGMNLAFMRVFPAPSGGPVAALRDDSKVVLFVGGFTKPDIQLFSAAGHPLGRVLWDSRARVVAAGWTRGEQLLVVDDAAQVHSFNVRGERQPLRFSLGAECEAAGVEAAAVFQDGLAVLTPGGQLWCVPDVHEPRLQRFPDPAPGLAAAAGSGAGSSCVHCMTVLPPSLSSSGALEVIVAVEETVRVIDANEALPTSVFEGPILRLAASPCGRLVAGYGQDGTIHIWTADLSEVVTRVGLSETELDLVDSLGAEALPDTLPDQLVWCGSDAVLLFWESVGGLLVTLDGAWRWWDLGGGSAAAFATEVDGVRVLSSDRHLLLRRVPPAAASCLEIGSTSPGALLYDARRLFDAQDARATGELLDLVRSGELAGAVDDCLAAAAAELDPLKQAALLKASCYGRAFRQLEPPAAAAQQQQQAEAAGSSAVGSDPRRQVVEVARRLRVLNALREPAIGIPLTMRQLAAEGLPSLVARLVGRRHYLLAMRICQALGLSTEEVLVRWACDKISAAAATQPDDQLMDALQAKLAGQAGVKYAAVASHAAAEGRHGLAALLLEHERVAAEQVPLLLDLGEDERALDKAVESGDSDLVFRVVHTMWRRLERTTAAAAAAGSSGRPGSVGSAAQSRFWQAVARKPAALAFFSKYYRQQDPQLLLELYEAMGQQEAAAELHLQAALEMAAGGKATETSVQRELARAKDAFTRSTDTHQGRDRRWEAAAVQTMARLREQQLELQASSRREGFLGLSVADTIRQCLRLGLKDAATKLAREFKVPDRQFTLLSAQVLAAQHDWPALQALAGRAAGDRKLGLTMEHFIAAARTHGAPPEAQRWMIDRISGQGALTKKAQYYAELGMPAQARLLAEQADAAGGSGAGMLGSLRGAVGGTVGSLVSRMQGERG</sequence>
<dbReference type="PANTHER" id="PTHR12811">
    <property type="entry name" value="VACUOLAR PROTEIN SORTING VPS16"/>
    <property type="match status" value="1"/>
</dbReference>
<dbReference type="Gene3D" id="2.130.10.10">
    <property type="entry name" value="YVTN repeat-like/Quinoprotein amine dehydrogenase"/>
    <property type="match status" value="1"/>
</dbReference>
<dbReference type="InterPro" id="IPR006925">
    <property type="entry name" value="Vps16_C"/>
</dbReference>
<dbReference type="STRING" id="3076.A0A2P6TB41"/>
<evidence type="ECO:0000256" key="2">
    <source>
        <dbReference type="PIRNR" id="PIRNR007949"/>
    </source>
</evidence>
<keyword evidence="2" id="KW-0926">Vacuole</keyword>
<dbReference type="OrthoDB" id="1792at2759"/>
<feature type="domain" description="Vps16 C-terminal" evidence="3">
    <location>
        <begin position="666"/>
        <end position="898"/>
    </location>
</feature>
<comment type="caution">
    <text evidence="5">The sequence shown here is derived from an EMBL/GenBank/DDBJ whole genome shotgun (WGS) entry which is preliminary data.</text>
</comment>
<comment type="function">
    <text evidence="2">Required for vacuole biogenesis and vacuole enlargment in dividing and expanding cells. Involved in the docking or fusion of prevacuolar vesicles.</text>
</comment>
<keyword evidence="2" id="KW-0472">Membrane</keyword>
<dbReference type="GO" id="GO:0042144">
    <property type="term" value="P:vacuole fusion, non-autophagic"/>
    <property type="evidence" value="ECO:0007669"/>
    <property type="project" value="TreeGrafter"/>
</dbReference>
<protein>
    <recommendedName>
        <fullName evidence="2">Protein VACUOLELESS1</fullName>
    </recommendedName>
</protein>
<dbReference type="GO" id="GO:0003779">
    <property type="term" value="F:actin binding"/>
    <property type="evidence" value="ECO:0007669"/>
    <property type="project" value="TreeGrafter"/>
</dbReference>
<organism evidence="5 6">
    <name type="scientific">Chlorella sorokiniana</name>
    <name type="common">Freshwater green alga</name>
    <dbReference type="NCBI Taxonomy" id="3076"/>
    <lineage>
        <taxon>Eukaryota</taxon>
        <taxon>Viridiplantae</taxon>
        <taxon>Chlorophyta</taxon>
        <taxon>core chlorophytes</taxon>
        <taxon>Trebouxiophyceae</taxon>
        <taxon>Chlorellales</taxon>
        <taxon>Chlorellaceae</taxon>
        <taxon>Chlorella clade</taxon>
        <taxon>Chlorella</taxon>
    </lineage>
</organism>
<dbReference type="Pfam" id="PF04840">
    <property type="entry name" value="Vps16_C"/>
    <property type="match status" value="2"/>
</dbReference>
<dbReference type="GO" id="GO:0030897">
    <property type="term" value="C:HOPS complex"/>
    <property type="evidence" value="ECO:0007669"/>
    <property type="project" value="TreeGrafter"/>
</dbReference>
<dbReference type="InterPro" id="IPR006926">
    <property type="entry name" value="Vps16_N"/>
</dbReference>
<reference evidence="5 6" key="1">
    <citation type="journal article" date="2018" name="Plant J.">
        <title>Genome sequences of Chlorella sorokiniana UTEX 1602 and Micractinium conductrix SAG 241.80: implications to maltose excretion by a green alga.</title>
        <authorList>
            <person name="Arriola M.B."/>
            <person name="Velmurugan N."/>
            <person name="Zhang Y."/>
            <person name="Plunkett M.H."/>
            <person name="Hondzo H."/>
            <person name="Barney B.M."/>
        </authorList>
    </citation>
    <scope>NUCLEOTIDE SEQUENCE [LARGE SCALE GENOMIC DNA]</scope>
    <source>
        <strain evidence="6">UTEX 1602</strain>
    </source>
</reference>
<dbReference type="GO" id="GO:0016197">
    <property type="term" value="P:endosomal transport"/>
    <property type="evidence" value="ECO:0007669"/>
    <property type="project" value="TreeGrafter"/>
</dbReference>
<dbReference type="PANTHER" id="PTHR12811:SF0">
    <property type="entry name" value="VACUOLAR PROTEIN SORTING-ASSOCIATED PROTEIN 16 HOMOLOG"/>
    <property type="match status" value="1"/>
</dbReference>
<dbReference type="Proteomes" id="UP000239899">
    <property type="component" value="Unassembled WGS sequence"/>
</dbReference>
<evidence type="ECO:0000256" key="1">
    <source>
        <dbReference type="ARBA" id="ARBA00009250"/>
    </source>
</evidence>
<evidence type="ECO:0000313" key="6">
    <source>
        <dbReference type="Proteomes" id="UP000239899"/>
    </source>
</evidence>